<name>A0ABX9QHM2_9BACT</name>
<accession>A0ABX9QHM2</accession>
<dbReference type="RefSeq" id="WP_120584837.1">
    <property type="nucleotide sequence ID" value="NZ_RAWI01000150.1"/>
</dbReference>
<dbReference type="SUPFAM" id="SSF53901">
    <property type="entry name" value="Thiolase-like"/>
    <property type="match status" value="2"/>
</dbReference>
<evidence type="ECO:0008006" key="3">
    <source>
        <dbReference type="Google" id="ProtNLM"/>
    </source>
</evidence>
<evidence type="ECO:0000313" key="2">
    <source>
        <dbReference type="Proteomes" id="UP000278907"/>
    </source>
</evidence>
<protein>
    <recommendedName>
        <fullName evidence="3">Beta-ketoacyl synthase N-terminal domain-containing protein</fullName>
    </recommendedName>
</protein>
<proteinExistence type="predicted"/>
<keyword evidence="2" id="KW-1185">Reference proteome</keyword>
<comment type="caution">
    <text evidence="1">The sequence shown here is derived from an EMBL/GenBank/DDBJ whole genome shotgun (WGS) entry which is preliminary data.</text>
</comment>
<dbReference type="PROSITE" id="PS51257">
    <property type="entry name" value="PROKAR_LIPOPROTEIN"/>
    <property type="match status" value="1"/>
</dbReference>
<dbReference type="InterPro" id="IPR016039">
    <property type="entry name" value="Thiolase-like"/>
</dbReference>
<dbReference type="Gene3D" id="3.40.47.10">
    <property type="match status" value="1"/>
</dbReference>
<reference evidence="1 2" key="1">
    <citation type="submission" date="2018-09" db="EMBL/GenBank/DDBJ databases">
        <authorList>
            <person name="Livingstone P.G."/>
            <person name="Whitworth D.E."/>
        </authorList>
    </citation>
    <scope>NUCLEOTIDE SEQUENCE [LARGE SCALE GENOMIC DNA]</scope>
    <source>
        <strain evidence="1 2">CA031B</strain>
    </source>
</reference>
<dbReference type="EMBL" id="RAWI01000150">
    <property type="protein sequence ID" value="RKI06456.1"/>
    <property type="molecule type" value="Genomic_DNA"/>
</dbReference>
<gene>
    <name evidence="1" type="ORF">D7Y13_20180</name>
</gene>
<dbReference type="Proteomes" id="UP000278907">
    <property type="component" value="Unassembled WGS sequence"/>
</dbReference>
<organism evidence="1 2">
    <name type="scientific">Corallococcus praedator</name>
    <dbReference type="NCBI Taxonomy" id="2316724"/>
    <lineage>
        <taxon>Bacteria</taxon>
        <taxon>Pseudomonadati</taxon>
        <taxon>Myxococcota</taxon>
        <taxon>Myxococcia</taxon>
        <taxon>Myxococcales</taxon>
        <taxon>Cystobacterineae</taxon>
        <taxon>Myxococcaceae</taxon>
        <taxon>Corallococcus</taxon>
    </lineage>
</organism>
<sequence length="382" mass="40692">MREGRIAITGIGMASSLGNAVQACAAARAGLTRITDLEQTEVEEETLRTEALKGHPANWVAGGFEGPGRLLCLGEAAIQDLLFHVKLKPEEFAGTALLLQLPDDFHQQTLLGRGATATATSDFAPEDLPAEALLQATWKSFPERLMALTGFETRPRILERFRGGPASFAHLLLRARNLLNSRTVDRCIVGGIDSLIDGGPLLAARELRLTRTPNTPVGFLPGEAAGFVLLESVRAADARGARIQALLGPVGIAEESFDRFSGTPSTGAALFAATTACLESWREQDRAIGSAVVNLNGDPFRAMDYGSALVRMTSARLPTSFRLVLPVDSFGELGAATGPVSACMSVRSLVRGYARTPHVLVLLLDERKQRSALLLHHPGAAP</sequence>
<evidence type="ECO:0000313" key="1">
    <source>
        <dbReference type="EMBL" id="RKI06456.1"/>
    </source>
</evidence>